<evidence type="ECO:0000313" key="1">
    <source>
        <dbReference type="EMBL" id="KAI0048884.1"/>
    </source>
</evidence>
<keyword evidence="2" id="KW-1185">Reference proteome</keyword>
<dbReference type="EMBL" id="MU275880">
    <property type="protein sequence ID" value="KAI0048884.1"/>
    <property type="molecule type" value="Genomic_DNA"/>
</dbReference>
<protein>
    <submittedName>
        <fullName evidence="1">Uncharacterized protein</fullName>
    </submittedName>
</protein>
<evidence type="ECO:0000313" key="2">
    <source>
        <dbReference type="Proteomes" id="UP000814033"/>
    </source>
</evidence>
<gene>
    <name evidence="1" type="ORF">FA95DRAFT_1557461</name>
</gene>
<dbReference type="Proteomes" id="UP000814033">
    <property type="component" value="Unassembled WGS sequence"/>
</dbReference>
<proteinExistence type="predicted"/>
<organism evidence="1 2">
    <name type="scientific">Auriscalpium vulgare</name>
    <dbReference type="NCBI Taxonomy" id="40419"/>
    <lineage>
        <taxon>Eukaryota</taxon>
        <taxon>Fungi</taxon>
        <taxon>Dikarya</taxon>
        <taxon>Basidiomycota</taxon>
        <taxon>Agaricomycotina</taxon>
        <taxon>Agaricomycetes</taxon>
        <taxon>Russulales</taxon>
        <taxon>Auriscalpiaceae</taxon>
        <taxon>Auriscalpium</taxon>
    </lineage>
</organism>
<name>A0ACB8RXX9_9AGAM</name>
<reference evidence="1" key="2">
    <citation type="journal article" date="2022" name="New Phytol.">
        <title>Evolutionary transition to the ectomycorrhizal habit in the genomes of a hyperdiverse lineage of mushroom-forming fungi.</title>
        <authorList>
            <person name="Looney B."/>
            <person name="Miyauchi S."/>
            <person name="Morin E."/>
            <person name="Drula E."/>
            <person name="Courty P.E."/>
            <person name="Kohler A."/>
            <person name="Kuo A."/>
            <person name="LaButti K."/>
            <person name="Pangilinan J."/>
            <person name="Lipzen A."/>
            <person name="Riley R."/>
            <person name="Andreopoulos W."/>
            <person name="He G."/>
            <person name="Johnson J."/>
            <person name="Nolan M."/>
            <person name="Tritt A."/>
            <person name="Barry K.W."/>
            <person name="Grigoriev I.V."/>
            <person name="Nagy L.G."/>
            <person name="Hibbett D."/>
            <person name="Henrissat B."/>
            <person name="Matheny P.B."/>
            <person name="Labbe J."/>
            <person name="Martin F.M."/>
        </authorList>
    </citation>
    <scope>NUCLEOTIDE SEQUENCE</scope>
    <source>
        <strain evidence="1">FP105234-sp</strain>
    </source>
</reference>
<sequence length="504" mass="54503">MGSTARSSTHEQAESRASSAEQTEDHQPHIPSLGWLQNPAYVDGGVDPPRFYHTQAQINDAIQVAANAGIVVPRAPEQVAAQPPVQLTAATPIPPPVSILGVAGGATAAAPEVGPQVHFVTVIHHFSDVAPATRTGKQVVKRDKNTKAGNVIISSETTRAAFIDEFLRIHTLSTQYRAGLEGPGFKLSWTGSNGGKTGAPTIETDAEFAVAAGALLQKKNCAVTVEFDTDTMVGYRARKTDFGPLAVNEELASGTHVPHVEGFSEEAQIHGKMILLLKKRWPCQNHPGEHGEDGYCYVTPTSEHIGLNSRKFKSWAAAMAAGDATKNEPPANMDFESSRDGRITLVRARGRSGPHAVQPPTPTPTPPSDTTALLMTAILSTLVQKRPRSRSRSRSPHPPSTPTRPRIASIPMSPIPRRDAELRACLSDFAEAEGIDMTGCEEALSVLELRPSVIPHMDWRRLCEITGVAEGRVVALQVYCKAWCERLDEKRAHLAQKRQRLNFT</sequence>
<comment type="caution">
    <text evidence="1">The sequence shown here is derived from an EMBL/GenBank/DDBJ whole genome shotgun (WGS) entry which is preliminary data.</text>
</comment>
<accession>A0ACB8RXX9</accession>
<reference evidence="1" key="1">
    <citation type="submission" date="2021-02" db="EMBL/GenBank/DDBJ databases">
        <authorList>
            <consortium name="DOE Joint Genome Institute"/>
            <person name="Ahrendt S."/>
            <person name="Looney B.P."/>
            <person name="Miyauchi S."/>
            <person name="Morin E."/>
            <person name="Drula E."/>
            <person name="Courty P.E."/>
            <person name="Chicoki N."/>
            <person name="Fauchery L."/>
            <person name="Kohler A."/>
            <person name="Kuo A."/>
            <person name="Labutti K."/>
            <person name="Pangilinan J."/>
            <person name="Lipzen A."/>
            <person name="Riley R."/>
            <person name="Andreopoulos W."/>
            <person name="He G."/>
            <person name="Johnson J."/>
            <person name="Barry K.W."/>
            <person name="Grigoriev I.V."/>
            <person name="Nagy L."/>
            <person name="Hibbett D."/>
            <person name="Henrissat B."/>
            <person name="Matheny P.B."/>
            <person name="Labbe J."/>
            <person name="Martin F."/>
        </authorList>
    </citation>
    <scope>NUCLEOTIDE SEQUENCE</scope>
    <source>
        <strain evidence="1">FP105234-sp</strain>
    </source>
</reference>